<dbReference type="AlphaFoldDB" id="A0A4Y2JJL8"/>
<feature type="compositionally biased region" description="Polar residues" evidence="1">
    <location>
        <begin position="28"/>
        <end position="37"/>
    </location>
</feature>
<dbReference type="SMART" id="SM00343">
    <property type="entry name" value="ZnF_C2HC"/>
    <property type="match status" value="2"/>
</dbReference>
<dbReference type="GO" id="GO:0008270">
    <property type="term" value="F:zinc ion binding"/>
    <property type="evidence" value="ECO:0007669"/>
    <property type="project" value="InterPro"/>
</dbReference>
<keyword evidence="5" id="KW-1185">Reference proteome</keyword>
<organism evidence="4 5">
    <name type="scientific">Araneus ventricosus</name>
    <name type="common">Orbweaver spider</name>
    <name type="synonym">Epeira ventricosa</name>
    <dbReference type="NCBI Taxonomy" id="182803"/>
    <lineage>
        <taxon>Eukaryota</taxon>
        <taxon>Metazoa</taxon>
        <taxon>Ecdysozoa</taxon>
        <taxon>Arthropoda</taxon>
        <taxon>Chelicerata</taxon>
        <taxon>Arachnida</taxon>
        <taxon>Araneae</taxon>
        <taxon>Araneomorphae</taxon>
        <taxon>Entelegynae</taxon>
        <taxon>Araneoidea</taxon>
        <taxon>Araneidae</taxon>
        <taxon>Araneus</taxon>
    </lineage>
</organism>
<feature type="domain" description="Pre-C2HC" evidence="3">
    <location>
        <begin position="270"/>
        <end position="338"/>
    </location>
</feature>
<evidence type="ECO:0000259" key="3">
    <source>
        <dbReference type="SMART" id="SM00596"/>
    </source>
</evidence>
<accession>A0A4Y2JJL8</accession>
<dbReference type="InterPro" id="IPR006579">
    <property type="entry name" value="Pre_C2HC_dom"/>
</dbReference>
<comment type="caution">
    <text evidence="4">The sequence shown here is derived from an EMBL/GenBank/DDBJ whole genome shotgun (WGS) entry which is preliminary data.</text>
</comment>
<dbReference type="SMART" id="SM00596">
    <property type="entry name" value="PRE_C2HC"/>
    <property type="match status" value="1"/>
</dbReference>
<dbReference type="Pfam" id="PF07530">
    <property type="entry name" value="PRE_C2HC"/>
    <property type="match status" value="1"/>
</dbReference>
<name>A0A4Y2JJL8_ARAVE</name>
<evidence type="ECO:0000313" key="5">
    <source>
        <dbReference type="Proteomes" id="UP000499080"/>
    </source>
</evidence>
<evidence type="ECO:0000259" key="2">
    <source>
        <dbReference type="SMART" id="SM00343"/>
    </source>
</evidence>
<sequence length="522" mass="60533">MATSEDADSRYSAGDSQMQIDIEDSAESSRPTPEQHCNNCKLRANIEQRIKLELASLHSPMAITRVMREDPDFSKGIYPDYQEKMNEIQAIEERLEGMRGKLLSLNNCDVENCCGRTDWSRDKFRKSKNADNREKDFISPQKRKIARNNQAPKSPKINFETKNTYGILEDETDKITEDKDSSTAPEVIPPIMLRYNDDYLKILTDIRKVCGQTENKFSNGLVKIFPTSWEHHTQISNHCRTQGYDFHIIQPVNKRPVKVVIKDLPSRHDPEDIKSYLKDELKFPVEKVTQLSKLRTREPLPIFLVELQKTPKTKEIYQIKHINYLKVKVEEYRGRRIVNQCFKCNWYHHKANECQSTPRCLKCAQPHETNTCNIKEKVENPQCINCGQSGHVASYRGCPKFPKPNTPQQNRTNYFNPQPRTFNRNSNIVRENISYSRALNPQTHQEMAPPYQANDTANTQQPNFQNNEFRDIIEGLAELKKLLNEYPNLFNALKQLKHQKSTMEKLHILMNAFDSPGTADSG</sequence>
<dbReference type="GO" id="GO:0003676">
    <property type="term" value="F:nucleic acid binding"/>
    <property type="evidence" value="ECO:0007669"/>
    <property type="project" value="InterPro"/>
</dbReference>
<feature type="region of interest" description="Disordered" evidence="1">
    <location>
        <begin position="1"/>
        <end position="37"/>
    </location>
</feature>
<feature type="domain" description="CCHC-type" evidence="2">
    <location>
        <begin position="382"/>
        <end position="400"/>
    </location>
</feature>
<feature type="region of interest" description="Disordered" evidence="1">
    <location>
        <begin position="401"/>
        <end position="421"/>
    </location>
</feature>
<evidence type="ECO:0000256" key="1">
    <source>
        <dbReference type="SAM" id="MobiDB-lite"/>
    </source>
</evidence>
<dbReference type="EMBL" id="BGPR01110512">
    <property type="protein sequence ID" value="GBM89316.1"/>
    <property type="molecule type" value="Genomic_DNA"/>
</dbReference>
<feature type="domain" description="CCHC-type" evidence="2">
    <location>
        <begin position="340"/>
        <end position="356"/>
    </location>
</feature>
<dbReference type="Proteomes" id="UP000499080">
    <property type="component" value="Unassembled WGS sequence"/>
</dbReference>
<dbReference type="OrthoDB" id="6473680at2759"/>
<dbReference type="Gene3D" id="4.10.60.10">
    <property type="entry name" value="Zinc finger, CCHC-type"/>
    <property type="match status" value="1"/>
</dbReference>
<protein>
    <submittedName>
        <fullName evidence="4">Nucleic-acid-binding protein from transposon X-element</fullName>
    </submittedName>
</protein>
<proteinExistence type="predicted"/>
<evidence type="ECO:0000313" key="4">
    <source>
        <dbReference type="EMBL" id="GBM89316.1"/>
    </source>
</evidence>
<dbReference type="InterPro" id="IPR001878">
    <property type="entry name" value="Znf_CCHC"/>
</dbReference>
<feature type="compositionally biased region" description="Polar residues" evidence="1">
    <location>
        <begin position="406"/>
        <end position="421"/>
    </location>
</feature>
<reference evidence="4 5" key="1">
    <citation type="journal article" date="2019" name="Sci. Rep.">
        <title>Orb-weaving spider Araneus ventricosus genome elucidates the spidroin gene catalogue.</title>
        <authorList>
            <person name="Kono N."/>
            <person name="Nakamura H."/>
            <person name="Ohtoshi R."/>
            <person name="Moran D.A.P."/>
            <person name="Shinohara A."/>
            <person name="Yoshida Y."/>
            <person name="Fujiwara M."/>
            <person name="Mori M."/>
            <person name="Tomita M."/>
            <person name="Arakawa K."/>
        </authorList>
    </citation>
    <scope>NUCLEOTIDE SEQUENCE [LARGE SCALE GENOMIC DNA]</scope>
</reference>
<gene>
    <name evidence="4" type="primary">ORF1_108</name>
    <name evidence="4" type="ORF">AVEN_273241_1</name>
</gene>